<evidence type="ECO:0000256" key="5">
    <source>
        <dbReference type="ARBA" id="ARBA00022692"/>
    </source>
</evidence>
<evidence type="ECO:0000313" key="15">
    <source>
        <dbReference type="Proteomes" id="UP000228593"/>
    </source>
</evidence>
<dbReference type="GO" id="GO:0044718">
    <property type="term" value="P:siderophore transmembrane transport"/>
    <property type="evidence" value="ECO:0007669"/>
    <property type="project" value="TreeGrafter"/>
</dbReference>
<dbReference type="Pfam" id="PF07715">
    <property type="entry name" value="Plug"/>
    <property type="match status" value="1"/>
</dbReference>
<dbReference type="GO" id="GO:0015344">
    <property type="term" value="F:siderophore uptake transmembrane transporter activity"/>
    <property type="evidence" value="ECO:0007669"/>
    <property type="project" value="TreeGrafter"/>
</dbReference>
<keyword evidence="6 11" id="KW-0798">TonB box</keyword>
<proteinExistence type="inferred from homology"/>
<dbReference type="Gene3D" id="2.170.130.10">
    <property type="entry name" value="TonB-dependent receptor, plug domain"/>
    <property type="match status" value="1"/>
</dbReference>
<dbReference type="InterPro" id="IPR000531">
    <property type="entry name" value="Beta-barrel_TonB"/>
</dbReference>
<evidence type="ECO:0000256" key="2">
    <source>
        <dbReference type="ARBA" id="ARBA00009810"/>
    </source>
</evidence>
<evidence type="ECO:0000256" key="1">
    <source>
        <dbReference type="ARBA" id="ARBA00004571"/>
    </source>
</evidence>
<dbReference type="PANTHER" id="PTHR30069:SF36">
    <property type="entry name" value="BLL6948 PROTEIN"/>
    <property type="match status" value="1"/>
</dbReference>
<dbReference type="RefSeq" id="WP_099916359.1">
    <property type="nucleotide sequence ID" value="NZ_BMHS01000012.1"/>
</dbReference>
<keyword evidence="7 10" id="KW-0472">Membrane</keyword>
<comment type="subcellular location">
    <subcellularLocation>
        <location evidence="1 10">Cell outer membrane</location>
        <topology evidence="1 10">Multi-pass membrane protein</topology>
    </subcellularLocation>
</comment>
<reference evidence="14 15" key="1">
    <citation type="submission" date="2017-10" db="EMBL/GenBank/DDBJ databases">
        <title>Massilia psychrophilum sp. nov., a novel purple-pigmented bacterium isolated from Tianshan glacier, Xinjiang Municipality, China.</title>
        <authorList>
            <person name="Wang H."/>
        </authorList>
    </citation>
    <scope>NUCLEOTIDE SEQUENCE [LARGE SCALE GENOMIC DNA]</scope>
    <source>
        <strain evidence="14 15">JCM 30813</strain>
    </source>
</reference>
<dbReference type="InterPro" id="IPR012910">
    <property type="entry name" value="Plug_dom"/>
</dbReference>
<comment type="similarity">
    <text evidence="2 10 11">Belongs to the TonB-dependent receptor family.</text>
</comment>
<keyword evidence="8 14" id="KW-0675">Receptor</keyword>
<dbReference type="InterPro" id="IPR037066">
    <property type="entry name" value="Plug_dom_sf"/>
</dbReference>
<dbReference type="PROSITE" id="PS52016">
    <property type="entry name" value="TONB_DEPENDENT_REC_3"/>
    <property type="match status" value="1"/>
</dbReference>
<dbReference type="EMBL" id="PDOB01000018">
    <property type="protein sequence ID" value="PIL39466.1"/>
    <property type="molecule type" value="Genomic_DNA"/>
</dbReference>
<evidence type="ECO:0000256" key="6">
    <source>
        <dbReference type="ARBA" id="ARBA00023077"/>
    </source>
</evidence>
<accession>A0A2G8T0A0</accession>
<evidence type="ECO:0000256" key="8">
    <source>
        <dbReference type="ARBA" id="ARBA00023170"/>
    </source>
</evidence>
<dbReference type="PANTHER" id="PTHR30069">
    <property type="entry name" value="TONB-DEPENDENT OUTER MEMBRANE RECEPTOR"/>
    <property type="match status" value="1"/>
</dbReference>
<dbReference type="GO" id="GO:0009279">
    <property type="term" value="C:cell outer membrane"/>
    <property type="evidence" value="ECO:0007669"/>
    <property type="project" value="UniProtKB-SubCell"/>
</dbReference>
<evidence type="ECO:0000256" key="11">
    <source>
        <dbReference type="RuleBase" id="RU003357"/>
    </source>
</evidence>
<evidence type="ECO:0000259" key="12">
    <source>
        <dbReference type="Pfam" id="PF00593"/>
    </source>
</evidence>
<evidence type="ECO:0000256" key="9">
    <source>
        <dbReference type="ARBA" id="ARBA00023237"/>
    </source>
</evidence>
<dbReference type="OrthoDB" id="99480at2"/>
<evidence type="ECO:0000259" key="13">
    <source>
        <dbReference type="Pfam" id="PF07715"/>
    </source>
</evidence>
<keyword evidence="4 10" id="KW-1134">Transmembrane beta strand</keyword>
<dbReference type="Pfam" id="PF00593">
    <property type="entry name" value="TonB_dep_Rec_b-barrel"/>
    <property type="match status" value="1"/>
</dbReference>
<protein>
    <submittedName>
        <fullName evidence="14">TonB-dependent receptor</fullName>
    </submittedName>
</protein>
<sequence>MPTLRLTPCALAALLLQAPCRADDDVLQRVLVGGSRASVLGVADSANAGTVDQKQLAARTVYRPGELLEATPGLIVSQHSGEGKANQFYLRGFNLDHGTDLRTTLDDMPVNQRSHAHGQGWTDLNFLMPELATRLDYRKGPYSAQHGDFASAGSAAVTYANRLAQGVASASIGQNGYARAAIAASPEVNLGSGSGNLLSALEVLHNDGPFRHPDDYQKVNGVLRYSQGYANNGFSVTAMAYRATWNATDQVPQRAVDAGALTRFDTIDATDGGAARRYSLSGVWRRTGSDSSSKASAYLIRNQLDLYSNFTYFKDDPVNGDQFSQPDRRITSGFNASHTWHAHPAGLQSSVTIGAQLQNDNVFNGLHNTKARRRLSTTREDHVVETSVGLFVDNSTRWTQTFRTVAGLRADHYRFNVASSLAANSGTSNASLLSPSLSLIFGPWKRTDFYVNAGNGFHSNDARGTSSTIDPRSGQAAGKVPGLVRSRGMEFGVRTEIVPKLQTALSLYRLDFDSELTFVGDAGTTEAGGPSRRIGIEFSNYYKALKWLTVDVDVAFARARSRAFSPQGNHIPGAVEGVGQLALTLNQLGPWSGALRLRYFGPRPLIDNNSVRSKPGTTLNGRIAYQLGKTMKVELEGFNLANRRDSAIDYLYASRLAGEPEARDDIHFHPVESRSARLTLVKNW</sequence>
<comment type="caution">
    <text evidence="14">The sequence shown here is derived from an EMBL/GenBank/DDBJ whole genome shotgun (WGS) entry which is preliminary data.</text>
</comment>
<keyword evidence="9 10" id="KW-0998">Cell outer membrane</keyword>
<gene>
    <name evidence="14" type="ORF">CR103_12730</name>
</gene>
<dbReference type="AlphaFoldDB" id="A0A2G8T0A0"/>
<dbReference type="Gene3D" id="2.40.170.20">
    <property type="entry name" value="TonB-dependent receptor, beta-barrel domain"/>
    <property type="match status" value="1"/>
</dbReference>
<evidence type="ECO:0000256" key="10">
    <source>
        <dbReference type="PROSITE-ProRule" id="PRU01360"/>
    </source>
</evidence>
<keyword evidence="15" id="KW-1185">Reference proteome</keyword>
<feature type="domain" description="TonB-dependent receptor plug" evidence="13">
    <location>
        <begin position="49"/>
        <end position="153"/>
    </location>
</feature>
<dbReference type="InterPro" id="IPR036942">
    <property type="entry name" value="Beta-barrel_TonB_sf"/>
</dbReference>
<evidence type="ECO:0000256" key="4">
    <source>
        <dbReference type="ARBA" id="ARBA00022452"/>
    </source>
</evidence>
<evidence type="ECO:0000256" key="3">
    <source>
        <dbReference type="ARBA" id="ARBA00022448"/>
    </source>
</evidence>
<dbReference type="SUPFAM" id="SSF56935">
    <property type="entry name" value="Porins"/>
    <property type="match status" value="1"/>
</dbReference>
<dbReference type="Proteomes" id="UP000228593">
    <property type="component" value="Unassembled WGS sequence"/>
</dbReference>
<keyword evidence="5 10" id="KW-0812">Transmembrane</keyword>
<keyword evidence="3 10" id="KW-0813">Transport</keyword>
<organism evidence="14 15">
    <name type="scientific">Massilia psychrophila</name>
    <dbReference type="NCBI Taxonomy" id="1603353"/>
    <lineage>
        <taxon>Bacteria</taxon>
        <taxon>Pseudomonadati</taxon>
        <taxon>Pseudomonadota</taxon>
        <taxon>Betaproteobacteria</taxon>
        <taxon>Burkholderiales</taxon>
        <taxon>Oxalobacteraceae</taxon>
        <taxon>Telluria group</taxon>
        <taxon>Massilia</taxon>
    </lineage>
</organism>
<feature type="domain" description="TonB-dependent receptor-like beta-barrel" evidence="12">
    <location>
        <begin position="214"/>
        <end position="640"/>
    </location>
</feature>
<dbReference type="InterPro" id="IPR039426">
    <property type="entry name" value="TonB-dep_rcpt-like"/>
</dbReference>
<name>A0A2G8T0A0_9BURK</name>
<evidence type="ECO:0000256" key="7">
    <source>
        <dbReference type="ARBA" id="ARBA00023136"/>
    </source>
</evidence>
<evidence type="ECO:0000313" key="14">
    <source>
        <dbReference type="EMBL" id="PIL39466.1"/>
    </source>
</evidence>